<protein>
    <submittedName>
        <fullName evidence="2">MaoC family dehydratase</fullName>
    </submittedName>
</protein>
<comment type="caution">
    <text evidence="2">The sequence shown here is derived from an EMBL/GenBank/DDBJ whole genome shotgun (WGS) entry which is preliminary data.</text>
</comment>
<dbReference type="PANTHER" id="PTHR43437">
    <property type="entry name" value="HYDROXYACYL-THIOESTER DEHYDRATASE TYPE 2, MITOCHONDRIAL-RELATED"/>
    <property type="match status" value="1"/>
</dbReference>
<keyword evidence="3" id="KW-1185">Reference proteome</keyword>
<dbReference type="Gene3D" id="3.10.129.10">
    <property type="entry name" value="Hotdog Thioesterase"/>
    <property type="match status" value="1"/>
</dbReference>
<feature type="domain" description="MaoC-like" evidence="1">
    <location>
        <begin position="111"/>
        <end position="196"/>
    </location>
</feature>
<gene>
    <name evidence="2" type="ORF">ACFQEV_00860</name>
</gene>
<dbReference type="Pfam" id="PF01575">
    <property type="entry name" value="MaoC_dehydratas"/>
    <property type="match status" value="1"/>
</dbReference>
<name>A0ABD5TW95_9EURY</name>
<evidence type="ECO:0000313" key="2">
    <source>
        <dbReference type="EMBL" id="MFC6823558.1"/>
    </source>
</evidence>
<evidence type="ECO:0000259" key="1">
    <source>
        <dbReference type="Pfam" id="PF01575"/>
    </source>
</evidence>
<dbReference type="InterPro" id="IPR002539">
    <property type="entry name" value="MaoC-like_dom"/>
</dbReference>
<dbReference type="InterPro" id="IPR050965">
    <property type="entry name" value="UPF0336/Enoyl-CoA_hydratase"/>
</dbReference>
<dbReference type="EMBL" id="JBHSXH010000004">
    <property type="protein sequence ID" value="MFC6823558.1"/>
    <property type="molecule type" value="Genomic_DNA"/>
</dbReference>
<reference evidence="2 3" key="1">
    <citation type="journal article" date="2019" name="Int. J. Syst. Evol. Microbiol.">
        <title>The Global Catalogue of Microorganisms (GCM) 10K type strain sequencing project: providing services to taxonomists for standard genome sequencing and annotation.</title>
        <authorList>
            <consortium name="The Broad Institute Genomics Platform"/>
            <consortium name="The Broad Institute Genome Sequencing Center for Infectious Disease"/>
            <person name="Wu L."/>
            <person name="Ma J."/>
        </authorList>
    </citation>
    <scope>NUCLEOTIDE SEQUENCE [LARGE SCALE GENOMIC DNA]</scope>
    <source>
        <strain evidence="2 3">YIM 94188</strain>
    </source>
</reference>
<dbReference type="Proteomes" id="UP001596408">
    <property type="component" value="Unassembled WGS sequence"/>
</dbReference>
<dbReference type="InterPro" id="IPR029069">
    <property type="entry name" value="HotDog_dom_sf"/>
</dbReference>
<proteinExistence type="predicted"/>
<accession>A0ABD5TW95</accession>
<dbReference type="RefSeq" id="WP_379692002.1">
    <property type="nucleotide sequence ID" value="NZ_JBHSXH010000004.1"/>
</dbReference>
<dbReference type="SUPFAM" id="SSF54637">
    <property type="entry name" value="Thioesterase/thiol ester dehydrase-isomerase"/>
    <property type="match status" value="1"/>
</dbReference>
<sequence length="243" mass="25498">MARDDRTGDRHPPTPLGGQLEQFTTAWGRASNHLVNSVVEANRATLALFGVNGRDADGDGTGTGSAPVGRDAKRRVNAEAVAVSHSEEGWESERSVDSVEDIDVGDWVQFSKTIDEADVAAFAAASGDTNRLHTDEEFAARTRFGGRIVHGTLVSGLISAALARLPGLTIYLSQDLEFVGPVEVGSRLTAVVEVIERLGSDRFRLSTDVLGEDGESVVAGEAVVLIDSVPPDDGGSSSEGGRA</sequence>
<dbReference type="PANTHER" id="PTHR43437:SF3">
    <property type="entry name" value="HYDROXYACYL-THIOESTER DEHYDRATASE TYPE 2, MITOCHONDRIAL"/>
    <property type="match status" value="1"/>
</dbReference>
<evidence type="ECO:0000313" key="3">
    <source>
        <dbReference type="Proteomes" id="UP001596408"/>
    </source>
</evidence>
<organism evidence="2 3">
    <name type="scientific">Halopelagius fulvigenes</name>
    <dbReference type="NCBI Taxonomy" id="1198324"/>
    <lineage>
        <taxon>Archaea</taxon>
        <taxon>Methanobacteriati</taxon>
        <taxon>Methanobacteriota</taxon>
        <taxon>Stenosarchaea group</taxon>
        <taxon>Halobacteria</taxon>
        <taxon>Halobacteriales</taxon>
        <taxon>Haloferacaceae</taxon>
    </lineage>
</organism>
<dbReference type="GO" id="GO:0016836">
    <property type="term" value="F:hydro-lyase activity"/>
    <property type="evidence" value="ECO:0007669"/>
    <property type="project" value="UniProtKB-ARBA"/>
</dbReference>
<dbReference type="CDD" id="cd03449">
    <property type="entry name" value="R_hydratase"/>
    <property type="match status" value="1"/>
</dbReference>
<dbReference type="AlphaFoldDB" id="A0ABD5TW95"/>